<keyword evidence="3" id="KW-0574">Periplasm</keyword>
<evidence type="ECO:0000313" key="7">
    <source>
        <dbReference type="Proteomes" id="UP000053881"/>
    </source>
</evidence>
<dbReference type="PANTHER" id="PTHR39210:SF1">
    <property type="entry name" value="HEPARIN-SULFATE LYASE"/>
    <property type="match status" value="1"/>
</dbReference>
<name>A0A0Q9Y7C2_9BACI</name>
<protein>
    <recommendedName>
        <fullName evidence="5">Heparinase II/III-like C-terminal domain-containing protein</fullName>
    </recommendedName>
</protein>
<dbReference type="Pfam" id="PF07940">
    <property type="entry name" value="Hepar_II_III_C"/>
    <property type="match status" value="1"/>
</dbReference>
<comment type="caution">
    <text evidence="6">The sequence shown here is derived from an EMBL/GenBank/DDBJ whole genome shotgun (WGS) entry which is preliminary data.</text>
</comment>
<evidence type="ECO:0000313" key="6">
    <source>
        <dbReference type="EMBL" id="KRG11592.1"/>
    </source>
</evidence>
<dbReference type="Proteomes" id="UP000053881">
    <property type="component" value="Unassembled WGS sequence"/>
</dbReference>
<dbReference type="GO" id="GO:0042597">
    <property type="term" value="C:periplasmic space"/>
    <property type="evidence" value="ECO:0007669"/>
    <property type="project" value="UniProtKB-SubCell"/>
</dbReference>
<evidence type="ECO:0000256" key="4">
    <source>
        <dbReference type="ARBA" id="ARBA00023239"/>
    </source>
</evidence>
<evidence type="ECO:0000256" key="2">
    <source>
        <dbReference type="ARBA" id="ARBA00022729"/>
    </source>
</evidence>
<feature type="domain" description="Heparinase II/III-like C-terminal" evidence="5">
    <location>
        <begin position="247"/>
        <end position="351"/>
    </location>
</feature>
<dbReference type="InterPro" id="IPR008929">
    <property type="entry name" value="Chondroitin_lyas"/>
</dbReference>
<dbReference type="GO" id="GO:0016829">
    <property type="term" value="F:lyase activity"/>
    <property type="evidence" value="ECO:0007669"/>
    <property type="project" value="UniProtKB-KW"/>
</dbReference>
<dbReference type="PATRIC" id="fig|217031.4.peg.5618"/>
<dbReference type="AlphaFoldDB" id="A0A0Q9Y7C2"/>
<keyword evidence="2" id="KW-0732">Signal</keyword>
<accession>A0A0Q9Y7C2</accession>
<gene>
    <name evidence="6" type="ORF">ACA29_16570</name>
</gene>
<comment type="subcellular location">
    <subcellularLocation>
        <location evidence="1">Periplasm</location>
    </subcellularLocation>
</comment>
<organism evidence="6 7">
    <name type="scientific">Lederbergia galactosidilytica</name>
    <dbReference type="NCBI Taxonomy" id="217031"/>
    <lineage>
        <taxon>Bacteria</taxon>
        <taxon>Bacillati</taxon>
        <taxon>Bacillota</taxon>
        <taxon>Bacilli</taxon>
        <taxon>Bacillales</taxon>
        <taxon>Bacillaceae</taxon>
        <taxon>Lederbergia</taxon>
    </lineage>
</organism>
<reference evidence="6 7" key="1">
    <citation type="submission" date="2015-06" db="EMBL/GenBank/DDBJ databases">
        <title>Genome sequencing project of Bacillus galactosidilyticus PL133.</title>
        <authorList>
            <person name="Gaiero J."/>
            <person name="Nicol R."/>
            <person name="Habash M."/>
        </authorList>
    </citation>
    <scope>NUCLEOTIDE SEQUENCE [LARGE SCALE GENOMIC DNA]</scope>
    <source>
        <strain evidence="6 7">PL133</strain>
    </source>
</reference>
<dbReference type="SUPFAM" id="SSF48230">
    <property type="entry name" value="Chondroitin AC/alginate lyase"/>
    <property type="match status" value="1"/>
</dbReference>
<dbReference type="Gene3D" id="1.50.10.100">
    <property type="entry name" value="Chondroitin AC/alginate lyase"/>
    <property type="match status" value="1"/>
</dbReference>
<dbReference type="InterPro" id="IPR012480">
    <property type="entry name" value="Hepar_II_III_C"/>
</dbReference>
<dbReference type="PANTHER" id="PTHR39210">
    <property type="entry name" value="HEPARIN-SULFATE LYASE"/>
    <property type="match status" value="1"/>
</dbReference>
<evidence type="ECO:0000256" key="3">
    <source>
        <dbReference type="ARBA" id="ARBA00022764"/>
    </source>
</evidence>
<dbReference type="EMBL" id="LGPB01000119">
    <property type="protein sequence ID" value="KRG11592.1"/>
    <property type="molecule type" value="Genomic_DNA"/>
</dbReference>
<evidence type="ECO:0000256" key="1">
    <source>
        <dbReference type="ARBA" id="ARBA00004418"/>
    </source>
</evidence>
<evidence type="ECO:0000259" key="5">
    <source>
        <dbReference type="Pfam" id="PF07940"/>
    </source>
</evidence>
<keyword evidence="4" id="KW-0456">Lyase</keyword>
<sequence length="521" mass="59952">MAKEDPLGAARLLYRFAQVYEGYVPTNDYPWQTQPVDPNVGPPYHWWGGTWYRWAAAELSNFRPLVNAYEIVNKTNAFQVLSKEVGEDVEAKLIKDMFEPSIEFYRTFPVLSHNMEYQNALGLTTLGKALNSPNYIHEAVEWSENFVMNTYLFDGFFKETTLSYHDQSTEGINQVIDELEGWTDPKGYISPRLGERLINLDMREKYPALMNSKEISELLVYPNGKYFPTQDTWAFAKSTNPQLDSTSFLLPASGITRLARVSEENPAQLYLTFQPNYGHHHYDPLNLTLFAKGQELLPDIGYTHTFYRQWTNSTLAHNTVVVDSEDANTSGQAEHGGNIDVFAAENDQVQIMRANYGTAYSQTDEFSREPWFIQFPGVENNEGYVLDLFRVSGGDRHEYTLQGDANHDAEFETDISLRDYGPYLLPEDVEVHEPETEMDKGNAEGHYYGYIYVRDVKQADLTDGRYDVTLVTEEEGQTKANMKIGKYEDYWNSRTRRKPIVSWEVSVIKSNTITRNYHGYE</sequence>
<dbReference type="Gene3D" id="2.70.98.70">
    <property type="match status" value="1"/>
</dbReference>
<proteinExistence type="predicted"/>